<evidence type="ECO:0000256" key="1">
    <source>
        <dbReference type="SAM" id="MobiDB-lite"/>
    </source>
</evidence>
<protein>
    <recommendedName>
        <fullName evidence="4">Apoptosis, caspase activation inhibitor</fullName>
    </recommendedName>
</protein>
<feature type="compositionally biased region" description="Basic and acidic residues" evidence="1">
    <location>
        <begin position="309"/>
        <end position="324"/>
    </location>
</feature>
<dbReference type="OMA" id="FTHFRFA"/>
<gene>
    <name evidence="2" type="primary">AVEN</name>
</gene>
<dbReference type="RefSeq" id="XP_037393621.1">
    <property type="nucleotide sequence ID" value="XM_037537724.1"/>
</dbReference>
<dbReference type="Proteomes" id="UP001501920">
    <property type="component" value="Chromosome 4"/>
</dbReference>
<evidence type="ECO:0008006" key="4">
    <source>
        <dbReference type="Google" id="ProtNLM"/>
    </source>
</evidence>
<keyword evidence="3" id="KW-1185">Reference proteome</keyword>
<feature type="compositionally biased region" description="Basic and acidic residues" evidence="1">
    <location>
        <begin position="70"/>
        <end position="79"/>
    </location>
</feature>
<accession>A0A3B4CZU4</accession>
<evidence type="ECO:0000313" key="3">
    <source>
        <dbReference type="Proteomes" id="UP001501920"/>
    </source>
</evidence>
<name>A0A3B4CZU4_PYGNA</name>
<dbReference type="Ensembl" id="ENSPNAT00000026459.2">
    <property type="protein sequence ID" value="ENSPNAP00000017597.2"/>
    <property type="gene ID" value="ENSPNAG00000023925.2"/>
</dbReference>
<dbReference type="CTD" id="57099"/>
<sequence>MEGRGGRTRGGQWRRGGGGGAQDTVASGERRGRGRGGHHRGRGRRDHYRGRGRGGGGGGAGGGADFFSRGQDEQDNKENLEEEMPDIYSRRKLESNWDRYEESEKEEVNDGIPVQRGTDYHVLLSSAGDSFTQFRFSEEKDWEMDSLAVNQVPVLSVDLESLAQSLQELPLHKRLNIEADLVQVTTPVELPSVGVLHKVDANVIGGFKASAPPYMSREPALGGSCPVKPAIRTSTSPQASAAVTIPEDDADGELDLLLGIHKPLTELPIAEPRTSNPAEDPASPEKGLIVSSPSVEEKKEEVVEVNQLKAEEEAERKKAEEVKPESASVKQEMTEEDLEDWLDSMIS</sequence>
<feature type="compositionally biased region" description="Acidic residues" evidence="1">
    <location>
        <begin position="334"/>
        <end position="347"/>
    </location>
</feature>
<dbReference type="PANTHER" id="PTHR16524:SF2">
    <property type="entry name" value="CELL DEATH REGULATOR AVEN"/>
    <property type="match status" value="1"/>
</dbReference>
<organism evidence="2 3">
    <name type="scientific">Pygocentrus nattereri</name>
    <name type="common">Red-bellied piranha</name>
    <dbReference type="NCBI Taxonomy" id="42514"/>
    <lineage>
        <taxon>Eukaryota</taxon>
        <taxon>Metazoa</taxon>
        <taxon>Chordata</taxon>
        <taxon>Craniata</taxon>
        <taxon>Vertebrata</taxon>
        <taxon>Euteleostomi</taxon>
        <taxon>Actinopterygii</taxon>
        <taxon>Neopterygii</taxon>
        <taxon>Teleostei</taxon>
        <taxon>Ostariophysi</taxon>
        <taxon>Characiformes</taxon>
        <taxon>Characoidei</taxon>
        <taxon>Pygocentrus</taxon>
    </lineage>
</organism>
<proteinExistence type="predicted"/>
<dbReference type="RefSeq" id="XP_017537655.1">
    <property type="nucleotide sequence ID" value="XM_017682166.2"/>
</dbReference>
<dbReference type="GeneTree" id="ENSGT00390000003299"/>
<reference evidence="2" key="2">
    <citation type="submission" date="2025-08" db="UniProtKB">
        <authorList>
            <consortium name="Ensembl"/>
        </authorList>
    </citation>
    <scope>IDENTIFICATION</scope>
</reference>
<reference evidence="2" key="3">
    <citation type="submission" date="2025-09" db="UniProtKB">
        <authorList>
            <consortium name="Ensembl"/>
        </authorList>
    </citation>
    <scope>IDENTIFICATION</scope>
</reference>
<dbReference type="GO" id="GO:0010972">
    <property type="term" value="P:negative regulation of G2/M transition of mitotic cell cycle"/>
    <property type="evidence" value="ECO:0007669"/>
    <property type="project" value="TreeGrafter"/>
</dbReference>
<feature type="compositionally biased region" description="Basic residues" evidence="1">
    <location>
        <begin position="32"/>
        <end position="52"/>
    </location>
</feature>
<dbReference type="InterPro" id="IPR026187">
    <property type="entry name" value="Aven"/>
</dbReference>
<reference evidence="2 3" key="1">
    <citation type="submission" date="2020-10" db="EMBL/GenBank/DDBJ databases">
        <title>Pygocentrus nattereri (red-bellied piranha) genome, fPygNat1, primary haplotype.</title>
        <authorList>
            <person name="Myers G."/>
            <person name="Meyer A."/>
            <person name="Karagic N."/>
            <person name="Pippel M."/>
            <person name="Winkler S."/>
            <person name="Tracey A."/>
            <person name="Wood J."/>
            <person name="Formenti G."/>
            <person name="Howe K."/>
            <person name="Fedrigo O."/>
            <person name="Jarvis E.D."/>
        </authorList>
    </citation>
    <scope>NUCLEOTIDE SEQUENCE [LARGE SCALE GENOMIC DNA]</scope>
</reference>
<dbReference type="AlphaFoldDB" id="A0A3B4CZU4"/>
<dbReference type="GeneID" id="108410865"/>
<dbReference type="PANTHER" id="PTHR16524">
    <property type="entry name" value="CELL DEATH REGULATOR AVEN"/>
    <property type="match status" value="1"/>
</dbReference>
<feature type="region of interest" description="Disordered" evidence="1">
    <location>
        <begin position="268"/>
        <end position="347"/>
    </location>
</feature>
<feature type="compositionally biased region" description="Gly residues" evidence="1">
    <location>
        <begin position="53"/>
        <end position="64"/>
    </location>
</feature>
<dbReference type="STRING" id="42514.ENSPNAP00000017597"/>
<evidence type="ECO:0000313" key="2">
    <source>
        <dbReference type="Ensembl" id="ENSPNAP00000017597.2"/>
    </source>
</evidence>
<feature type="region of interest" description="Disordered" evidence="1">
    <location>
        <begin position="1"/>
        <end position="94"/>
    </location>
</feature>